<feature type="transmembrane region" description="Helical" evidence="1">
    <location>
        <begin position="116"/>
        <end position="143"/>
    </location>
</feature>
<evidence type="ECO:0000313" key="2">
    <source>
        <dbReference type="EMBL" id="CAH2715917.1"/>
    </source>
</evidence>
<sequence>MVISMKYVKFVFTLFLALTIGASVYFNLGIAFNGGQEYFELYYETLIEEFKTGDFGSRGFIYVYSMVLVLILGLILEPLFYRRSKKIWGSFIIPGCLNFIVLLSAFFWYGATVDGLGLLVILGLSSFVYAIISLIQLGFLLVLHLPNMIRKTGNSEKM</sequence>
<feature type="transmembrane region" description="Helical" evidence="1">
    <location>
        <begin position="61"/>
        <end position="80"/>
    </location>
</feature>
<organism evidence="2 3">
    <name type="scientific">Neobacillus rhizosphaerae</name>
    <dbReference type="NCBI Taxonomy" id="2880965"/>
    <lineage>
        <taxon>Bacteria</taxon>
        <taxon>Bacillati</taxon>
        <taxon>Bacillota</taxon>
        <taxon>Bacilli</taxon>
        <taxon>Bacillales</taxon>
        <taxon>Bacillaceae</taxon>
        <taxon>Neobacillus</taxon>
    </lineage>
</organism>
<protein>
    <submittedName>
        <fullName evidence="2">Uncharacterized protein</fullName>
    </submittedName>
</protein>
<accession>A0ABN8KU00</accession>
<reference evidence="2" key="1">
    <citation type="submission" date="2022-04" db="EMBL/GenBank/DDBJ databases">
        <authorList>
            <person name="Criscuolo A."/>
        </authorList>
    </citation>
    <scope>NUCLEOTIDE SEQUENCE</scope>
    <source>
        <strain evidence="2">CIP111895</strain>
    </source>
</reference>
<evidence type="ECO:0000256" key="1">
    <source>
        <dbReference type="SAM" id="Phobius"/>
    </source>
</evidence>
<keyword evidence="1" id="KW-0812">Transmembrane</keyword>
<proteinExistence type="predicted"/>
<gene>
    <name evidence="2" type="ORF">BACCIP111895_03101</name>
</gene>
<dbReference type="Proteomes" id="UP000838308">
    <property type="component" value="Unassembled WGS sequence"/>
</dbReference>
<keyword evidence="3" id="KW-1185">Reference proteome</keyword>
<comment type="caution">
    <text evidence="2">The sequence shown here is derived from an EMBL/GenBank/DDBJ whole genome shotgun (WGS) entry which is preliminary data.</text>
</comment>
<feature type="transmembrane region" description="Helical" evidence="1">
    <location>
        <begin position="7"/>
        <end position="32"/>
    </location>
</feature>
<evidence type="ECO:0000313" key="3">
    <source>
        <dbReference type="Proteomes" id="UP000838308"/>
    </source>
</evidence>
<name>A0ABN8KU00_9BACI</name>
<keyword evidence="1" id="KW-0472">Membrane</keyword>
<keyword evidence="1" id="KW-1133">Transmembrane helix</keyword>
<dbReference type="EMBL" id="CALBWS010000021">
    <property type="protein sequence ID" value="CAH2715917.1"/>
    <property type="molecule type" value="Genomic_DNA"/>
</dbReference>
<feature type="transmembrane region" description="Helical" evidence="1">
    <location>
        <begin position="87"/>
        <end position="110"/>
    </location>
</feature>